<dbReference type="PANTHER" id="PTHR11475:SF4">
    <property type="entry name" value="CHORION PEROXIDASE"/>
    <property type="match status" value="1"/>
</dbReference>
<evidence type="ECO:0000313" key="5">
    <source>
        <dbReference type="EMBL" id="SLN17091.1"/>
    </source>
</evidence>
<dbReference type="InterPro" id="IPR036844">
    <property type="entry name" value="Hint_dom_sf"/>
</dbReference>
<dbReference type="EMBL" id="FWFT01000001">
    <property type="protein sequence ID" value="SLN17091.1"/>
    <property type="molecule type" value="Genomic_DNA"/>
</dbReference>
<evidence type="ECO:0000256" key="3">
    <source>
        <dbReference type="ARBA" id="ARBA00023180"/>
    </source>
</evidence>
<dbReference type="GO" id="GO:0005576">
    <property type="term" value="C:extracellular region"/>
    <property type="evidence" value="ECO:0007669"/>
    <property type="project" value="UniProtKB-SubCell"/>
</dbReference>
<feature type="domain" description="Hedgehog/Intein (Hint)" evidence="4">
    <location>
        <begin position="714"/>
        <end position="851"/>
    </location>
</feature>
<dbReference type="InterPro" id="IPR010255">
    <property type="entry name" value="Haem_peroxidase_sf"/>
</dbReference>
<accession>A0A1Y5RGV5</accession>
<dbReference type="OrthoDB" id="9765610at2"/>
<dbReference type="InterPro" id="IPR019791">
    <property type="entry name" value="Haem_peroxidase_animal"/>
</dbReference>
<keyword evidence="3" id="KW-0325">Glycoprotein</keyword>
<sequence>MVKSCPFLADLEEQDRLTDARYDDGVSETFSGGADPVTVSMVVFDQDGDMPNSAGLSTLFTTFGQFLDHDMVLSPEDHDAGVLDLVGMPHDIARSAVADGIEDGETIAPTNVVTWQLDGSQIYGSTEGRADDLRSFEGGRLRVQEDDTSTQGLLPDADADSFMAGDVTGDDPVHLAGDVRANENPNLLSMHTMFVREHNYWAERLAEENPDWDDQQLYAAARSIVEVELQQITYDEWLPHLIGDAVPEDADHDPDANGQVSVEFSTAAFRFGHTLVSETIDILNDAGIDIGTMGLMDAFFNHTPVEDFGIDAILRGQLTASAQELDAHIVDDLNFFLETPDGISGFSLAALNLARGLDHGLESYINVRAELLGDIDPATLDPLDFSIITSDADLQARLAEAYDDVFQVDLWVGGLAEDAAEGTQLGALFTHIIADQFIRTMIADETFGAFHPGLSDAIIAEVHDTTFADIIDRVTDIDMIQEDVFLAMDRTLTEQTNVTVSWNADDVQLAAKIVAFDINTFAGDDILTLSGGTQIDGTVTMGRGDDTYIATSGEVSGDVVLGRGHDTADLSGTARILGDLETGRGRDAVSLSDQARVGGDVETGRGDDAVTVTGGGIIDGRLRTGRGDDDVTLGDGVTVAGEIHLGRGDDVITVEAGADISLIQGGAGFDTLKLGPNTRVELGDDPTDGTVFYLDEDGNETGESFDFHSIEHITCFTKGTRLITARGLQAIETLTVEDRVWTLDAGLQPITWIGTATVAAQGDLAPIHIAKGALGNTRDLLVSPLHRMMLDDWRVALHCGVDEVLAPAKGLINDTTIRPQTGGLVTYVHIAFDSHQIVMSEGIPSESFYPGAAALNALDAAARAEILTLFPEWACPHLRPETARPTLTKGETRALQSCPYGHD</sequence>
<dbReference type="PANTHER" id="PTHR11475">
    <property type="entry name" value="OXIDASE/PEROXIDASE"/>
    <property type="match status" value="1"/>
</dbReference>
<protein>
    <submittedName>
        <fullName evidence="5">Animal heme peroxidase</fullName>
    </submittedName>
</protein>
<dbReference type="Pfam" id="PF03098">
    <property type="entry name" value="An_peroxidase"/>
    <property type="match status" value="1"/>
</dbReference>
<organism evidence="5 6">
    <name type="scientific">Pseudooctadecabacter jejudonensis</name>
    <dbReference type="NCBI Taxonomy" id="1391910"/>
    <lineage>
        <taxon>Bacteria</taxon>
        <taxon>Pseudomonadati</taxon>
        <taxon>Pseudomonadota</taxon>
        <taxon>Alphaproteobacteria</taxon>
        <taxon>Rhodobacterales</taxon>
        <taxon>Paracoccaceae</taxon>
        <taxon>Pseudooctadecabacter</taxon>
    </lineage>
</organism>
<dbReference type="SUPFAM" id="SSF51294">
    <property type="entry name" value="Hedgehog/intein (Hint) domain"/>
    <property type="match status" value="1"/>
</dbReference>
<dbReference type="GO" id="GO:0020037">
    <property type="term" value="F:heme binding"/>
    <property type="evidence" value="ECO:0007669"/>
    <property type="project" value="InterPro"/>
</dbReference>
<dbReference type="Pfam" id="PF13403">
    <property type="entry name" value="Hint_2"/>
    <property type="match status" value="1"/>
</dbReference>
<dbReference type="RefSeq" id="WP_085862959.1">
    <property type="nucleotide sequence ID" value="NZ_FWFT01000001.1"/>
</dbReference>
<dbReference type="CDD" id="cd09822">
    <property type="entry name" value="peroxinectin_like_bacterial"/>
    <property type="match status" value="1"/>
</dbReference>
<dbReference type="SUPFAM" id="SSF48113">
    <property type="entry name" value="Heme-dependent peroxidases"/>
    <property type="match status" value="1"/>
</dbReference>
<comment type="subcellular location">
    <subcellularLocation>
        <location evidence="1">Secreted</location>
    </subcellularLocation>
</comment>
<dbReference type="Gene3D" id="1.10.640.10">
    <property type="entry name" value="Haem peroxidase domain superfamily, animal type"/>
    <property type="match status" value="1"/>
</dbReference>
<dbReference type="GO" id="GO:0004601">
    <property type="term" value="F:peroxidase activity"/>
    <property type="evidence" value="ECO:0007669"/>
    <property type="project" value="UniProtKB-KW"/>
</dbReference>
<evidence type="ECO:0000256" key="2">
    <source>
        <dbReference type="ARBA" id="ARBA00022525"/>
    </source>
</evidence>
<name>A0A1Y5RGV5_9RHOB</name>
<proteinExistence type="predicted"/>
<gene>
    <name evidence="5" type="ORF">PSJ8397_00501</name>
</gene>
<keyword evidence="5" id="KW-0575">Peroxidase</keyword>
<dbReference type="InterPro" id="IPR037120">
    <property type="entry name" value="Haem_peroxidase_sf_animal"/>
</dbReference>
<dbReference type="PROSITE" id="PS50292">
    <property type="entry name" value="PEROXIDASE_3"/>
    <property type="match status" value="1"/>
</dbReference>
<dbReference type="Gene3D" id="2.170.16.10">
    <property type="entry name" value="Hedgehog/Intein (Hint) domain"/>
    <property type="match status" value="1"/>
</dbReference>
<evidence type="ECO:0000259" key="4">
    <source>
        <dbReference type="Pfam" id="PF13403"/>
    </source>
</evidence>
<keyword evidence="6" id="KW-1185">Reference proteome</keyword>
<dbReference type="GO" id="GO:0006979">
    <property type="term" value="P:response to oxidative stress"/>
    <property type="evidence" value="ECO:0007669"/>
    <property type="project" value="InterPro"/>
</dbReference>
<dbReference type="PRINTS" id="PR00457">
    <property type="entry name" value="ANPEROXIDASE"/>
</dbReference>
<evidence type="ECO:0000313" key="6">
    <source>
        <dbReference type="Proteomes" id="UP000193623"/>
    </source>
</evidence>
<dbReference type="AlphaFoldDB" id="A0A1Y5RGV5"/>
<dbReference type="Proteomes" id="UP000193623">
    <property type="component" value="Unassembled WGS sequence"/>
</dbReference>
<keyword evidence="2" id="KW-0964">Secreted</keyword>
<reference evidence="5 6" key="1">
    <citation type="submission" date="2017-03" db="EMBL/GenBank/DDBJ databases">
        <authorList>
            <person name="Afonso C.L."/>
            <person name="Miller P.J."/>
            <person name="Scott M.A."/>
            <person name="Spackman E."/>
            <person name="Goraichik I."/>
            <person name="Dimitrov K.M."/>
            <person name="Suarez D.L."/>
            <person name="Swayne D.E."/>
        </authorList>
    </citation>
    <scope>NUCLEOTIDE SEQUENCE [LARGE SCALE GENOMIC DNA]</scope>
    <source>
        <strain evidence="5 6">CECT 8397</strain>
    </source>
</reference>
<keyword evidence="5" id="KW-0560">Oxidoreductase</keyword>
<evidence type="ECO:0000256" key="1">
    <source>
        <dbReference type="ARBA" id="ARBA00004613"/>
    </source>
</evidence>
<dbReference type="InterPro" id="IPR028992">
    <property type="entry name" value="Hedgehog/Intein_dom"/>
</dbReference>